<evidence type="ECO:0000313" key="1">
    <source>
        <dbReference type="EMBL" id="RAR50873.1"/>
    </source>
</evidence>
<gene>
    <name evidence="1" type="ORF">B0I10_10141</name>
</gene>
<keyword evidence="2" id="KW-1185">Reference proteome</keyword>
<dbReference type="PANTHER" id="PTHR38733:SF1">
    <property type="entry name" value="TYPE IV METHYL-DIRECTED RESTRICTION ENZYME ECOKMCRBC"/>
    <property type="match status" value="1"/>
</dbReference>
<dbReference type="PANTHER" id="PTHR38733">
    <property type="entry name" value="PROTEIN MCRC"/>
    <property type="match status" value="1"/>
</dbReference>
<reference evidence="1 2" key="1">
    <citation type="submission" date="2018-06" db="EMBL/GenBank/DDBJ databases">
        <title>Genomic Encyclopedia of Type Strains, Phase III (KMG-III): the genomes of soil and plant-associated and newly described type strains.</title>
        <authorList>
            <person name="Whitman W."/>
        </authorList>
    </citation>
    <scope>NUCLEOTIDE SEQUENCE [LARGE SCALE GENOMIC DNA]</scope>
    <source>
        <strain evidence="1 2">CGMCC 1.12504</strain>
    </source>
</reference>
<organism evidence="1 2">
    <name type="scientific">Flavobacterium lacus</name>
    <dbReference type="NCBI Taxonomy" id="1353778"/>
    <lineage>
        <taxon>Bacteria</taxon>
        <taxon>Pseudomonadati</taxon>
        <taxon>Bacteroidota</taxon>
        <taxon>Flavobacteriia</taxon>
        <taxon>Flavobacteriales</taxon>
        <taxon>Flavobacteriaceae</taxon>
        <taxon>Flavobacterium</taxon>
    </lineage>
</organism>
<sequence length="465" mass="54253">MKITIPVNHNYYEEAPIHESVLGVAFGVNKSGIKNVQNLFSSLHELKLGSEQLKQIKLFSFKKSSFFEPDEERLILKLYSKEKLEKEKQYFVQTGLYAGTLFYKGCKINITSNHGDVFLKRMLNFVNDIYIDNEQVKAKKDETVNQFLFIIAYLFIQSLEKAAVLGLPQEYKTQRERSHKVRGAIDFNAYLKQDIPFQGKLTSVFKERSYVQEIIDVLYLTLRKLESLFGKEIHNRLLGVNQLLKQNYSGRYVTNDTIRKAKLHPSINNPLYSSFKKVLDYAEIILLENDLMSDDSNSNMSTTGYLFDIAELFELYIEKLLNKNFNEWSVNAQQQIDIYKHKFYMRSMFPDIVMKNRDNNKIAVFDAKFKKMEMINKDVDRNDLHQIHSYSGYYKTEIITAGLLFPLSNEINIEKSHSDSLYGLVGNKIKFLIDGVYINDKLSMKELIQKEEEFIERIGAALNNY</sequence>
<proteinExistence type="predicted"/>
<protein>
    <submittedName>
        <fullName evidence="1">McrBC 5-methylcytosine restriction system component</fullName>
    </submittedName>
</protein>
<dbReference type="OrthoDB" id="5366176at2"/>
<dbReference type="InterPro" id="IPR019292">
    <property type="entry name" value="McrC"/>
</dbReference>
<comment type="caution">
    <text evidence="1">The sequence shown here is derived from an EMBL/GenBank/DDBJ whole genome shotgun (WGS) entry which is preliminary data.</text>
</comment>
<dbReference type="AlphaFoldDB" id="A0A328WXD6"/>
<name>A0A328WXD6_9FLAO</name>
<dbReference type="Pfam" id="PF10117">
    <property type="entry name" value="McrBC"/>
    <property type="match status" value="1"/>
</dbReference>
<dbReference type="Proteomes" id="UP000249518">
    <property type="component" value="Unassembled WGS sequence"/>
</dbReference>
<evidence type="ECO:0000313" key="2">
    <source>
        <dbReference type="Proteomes" id="UP000249518"/>
    </source>
</evidence>
<accession>A0A328WXD6</accession>
<dbReference type="RefSeq" id="WP_112084476.1">
    <property type="nucleotide sequence ID" value="NZ_QLSV01000001.1"/>
</dbReference>
<dbReference type="EMBL" id="QLSV01000001">
    <property type="protein sequence ID" value="RAR50873.1"/>
    <property type="molecule type" value="Genomic_DNA"/>
</dbReference>